<organism evidence="7 8">
    <name type="scientific">Teichococcus oryzae</name>
    <dbReference type="NCBI Taxonomy" id="1608942"/>
    <lineage>
        <taxon>Bacteria</taxon>
        <taxon>Pseudomonadati</taxon>
        <taxon>Pseudomonadota</taxon>
        <taxon>Alphaproteobacteria</taxon>
        <taxon>Acetobacterales</taxon>
        <taxon>Roseomonadaceae</taxon>
        <taxon>Roseomonas</taxon>
    </lineage>
</organism>
<name>A0A5B2TJ56_9PROT</name>
<dbReference type="OrthoDB" id="7809559at2"/>
<gene>
    <name evidence="7" type="ORF">F0Q34_00290</name>
</gene>
<evidence type="ECO:0000256" key="1">
    <source>
        <dbReference type="ARBA" id="ARBA00022714"/>
    </source>
</evidence>
<dbReference type="Pfam" id="PF09990">
    <property type="entry name" value="DUF2231"/>
    <property type="match status" value="1"/>
</dbReference>
<dbReference type="PANTHER" id="PTHR35585">
    <property type="entry name" value="HHE DOMAIN PROTEIN (AFU_ORTHOLOGUE AFUA_4G00730)"/>
    <property type="match status" value="1"/>
</dbReference>
<evidence type="ECO:0000313" key="8">
    <source>
        <dbReference type="Proteomes" id="UP000322110"/>
    </source>
</evidence>
<reference evidence="7 8" key="1">
    <citation type="journal article" date="2015" name="Int. J. Syst. Evol. Microbiol.">
        <title>Roseomonas oryzae sp. nov., isolated from paddy rhizosphere soil.</title>
        <authorList>
            <person name="Ramaprasad E.V."/>
            <person name="Sasikala Ch."/>
            <person name="Ramana Ch.V."/>
        </authorList>
    </citation>
    <scope>NUCLEOTIDE SEQUENCE [LARGE SCALE GENOMIC DNA]</scope>
    <source>
        <strain evidence="7 8">KCTC 42542</strain>
    </source>
</reference>
<dbReference type="Gene3D" id="2.102.10.10">
    <property type="entry name" value="Rieske [2Fe-2S] iron-sulphur domain"/>
    <property type="match status" value="1"/>
</dbReference>
<protein>
    <submittedName>
        <fullName evidence="7">Rieske 2Fe-2S domain-containing protein</fullName>
    </submittedName>
</protein>
<dbReference type="AlphaFoldDB" id="A0A5B2TJ56"/>
<dbReference type="EMBL" id="VUKA01000001">
    <property type="protein sequence ID" value="KAA2214209.1"/>
    <property type="molecule type" value="Genomic_DNA"/>
</dbReference>
<accession>A0A5B2TJ56</accession>
<dbReference type="GO" id="GO:0046872">
    <property type="term" value="F:metal ion binding"/>
    <property type="evidence" value="ECO:0007669"/>
    <property type="project" value="UniProtKB-KW"/>
</dbReference>
<evidence type="ECO:0000256" key="5">
    <source>
        <dbReference type="SAM" id="MobiDB-lite"/>
    </source>
</evidence>
<dbReference type="InterPro" id="IPR017941">
    <property type="entry name" value="Rieske_2Fe-2S"/>
</dbReference>
<feature type="compositionally biased region" description="Basic and acidic residues" evidence="5">
    <location>
        <begin position="326"/>
        <end position="342"/>
    </location>
</feature>
<dbReference type="Proteomes" id="UP000322110">
    <property type="component" value="Unassembled WGS sequence"/>
</dbReference>
<proteinExistence type="predicted"/>
<keyword evidence="4" id="KW-0411">Iron-sulfur</keyword>
<feature type="region of interest" description="Disordered" evidence="5">
    <location>
        <begin position="315"/>
        <end position="342"/>
    </location>
</feature>
<dbReference type="Pfam" id="PF01814">
    <property type="entry name" value="Hemerythrin"/>
    <property type="match status" value="1"/>
</dbReference>
<keyword evidence="3" id="KW-0408">Iron</keyword>
<keyword evidence="2" id="KW-0479">Metal-binding</keyword>
<dbReference type="RefSeq" id="WP_149810148.1">
    <property type="nucleotide sequence ID" value="NZ_VUKA01000001.1"/>
</dbReference>
<evidence type="ECO:0000256" key="3">
    <source>
        <dbReference type="ARBA" id="ARBA00023004"/>
    </source>
</evidence>
<comment type="caution">
    <text evidence="7">The sequence shown here is derived from an EMBL/GenBank/DDBJ whole genome shotgun (WGS) entry which is preliminary data.</text>
</comment>
<dbReference type="InterPro" id="IPR036922">
    <property type="entry name" value="Rieske_2Fe-2S_sf"/>
</dbReference>
<dbReference type="InterPro" id="IPR019251">
    <property type="entry name" value="DUF2231_TM"/>
</dbReference>
<dbReference type="GO" id="GO:0051537">
    <property type="term" value="F:2 iron, 2 sulfur cluster binding"/>
    <property type="evidence" value="ECO:0007669"/>
    <property type="project" value="UniProtKB-KW"/>
</dbReference>
<dbReference type="CDD" id="cd12108">
    <property type="entry name" value="Hr-like"/>
    <property type="match status" value="1"/>
</dbReference>
<evidence type="ECO:0000259" key="6">
    <source>
        <dbReference type="PROSITE" id="PS51296"/>
    </source>
</evidence>
<dbReference type="InterPro" id="IPR012312">
    <property type="entry name" value="Hemerythrin-like"/>
</dbReference>
<dbReference type="CDD" id="cd03467">
    <property type="entry name" value="Rieske"/>
    <property type="match status" value="1"/>
</dbReference>
<evidence type="ECO:0000256" key="4">
    <source>
        <dbReference type="ARBA" id="ARBA00023014"/>
    </source>
</evidence>
<sequence length="498" mass="54847">MGRSRFARATDAGIGRIEAASSLDGPGYAVETAMARPAQIAGSPAEGVANALHGTGYGHPVHPMLVTIPLGTWTLAFALDLLATLGIRRRGTERTAELALKVGSAGAVAAAATGLADWQHTNGRDRRVGMAHALVNSTALALNLASIALRGQGRLREGRLASAAGWACMFVGGYLGGHMVYRRRIGVDQADRSLEPRDFRPVLPVAELEENRPRRVEIWDEDQRQGVGIVLVRHKGRVHAMGARCSHRGGPLDQGWVLNGALVCPWHGSGYDLETGWPVSGPSTCPQPRYEVRLRAGMVEIRREQEPGEDVVTAAGLAQAPSDSQPDARRDGRRGTSPGRKADEVLFEHHQLIRRLFETIRDTPAHDPQRRDLLRVLASELEIHEHVEDHIFYPAVHPVSEDVPIAHSEHRQLSDLLAMTLKLNTASPEFDEHLRALHVAMDHHATSEERSMFQEAQRLGEDRLRELGRALEAMLEEQRTSRARRTFRDLKIRLLEGL</sequence>
<dbReference type="SUPFAM" id="SSF50022">
    <property type="entry name" value="ISP domain"/>
    <property type="match status" value="1"/>
</dbReference>
<feature type="domain" description="Rieske" evidence="6">
    <location>
        <begin position="200"/>
        <end position="301"/>
    </location>
</feature>
<keyword evidence="8" id="KW-1185">Reference proteome</keyword>
<evidence type="ECO:0000313" key="7">
    <source>
        <dbReference type="EMBL" id="KAA2214209.1"/>
    </source>
</evidence>
<evidence type="ECO:0000256" key="2">
    <source>
        <dbReference type="ARBA" id="ARBA00022723"/>
    </source>
</evidence>
<dbReference type="PROSITE" id="PS51296">
    <property type="entry name" value="RIESKE"/>
    <property type="match status" value="1"/>
</dbReference>
<dbReference type="Pfam" id="PF00355">
    <property type="entry name" value="Rieske"/>
    <property type="match status" value="1"/>
</dbReference>
<keyword evidence="1" id="KW-0001">2Fe-2S</keyword>
<dbReference type="PANTHER" id="PTHR35585:SF1">
    <property type="entry name" value="HHE DOMAIN PROTEIN (AFU_ORTHOLOGUE AFUA_4G00730)"/>
    <property type="match status" value="1"/>
</dbReference>